<reference evidence="2 3" key="1">
    <citation type="submission" date="2019-06" db="EMBL/GenBank/DDBJ databases">
        <title>Sequencing the genomes of 1000 actinobacteria strains.</title>
        <authorList>
            <person name="Klenk H.-P."/>
        </authorList>
    </citation>
    <scope>NUCLEOTIDE SEQUENCE [LARGE SCALE GENOMIC DNA]</scope>
    <source>
        <strain evidence="2 3">DSM 45679</strain>
    </source>
</reference>
<sequence length="184" mass="19759">MTAVVRDPARLPVRHEALTVLTAEVADPDAVRPALDGADAVLSALAASRRQGDIASTAVRSILRAMAETGTRRLVVVSAVPVGPLPEDEPLLGKVLLVPMVRRAFRDAYADLGVLEDELRRSETEWTIVRPPRLLDRPHTGHYRQRIGGNVPGGRSLSRADLAHAMLALATEPAAVRAEVGVSY</sequence>
<dbReference type="GO" id="GO:0042602">
    <property type="term" value="F:riboflavin reductase (NADPH) activity"/>
    <property type="evidence" value="ECO:0007669"/>
    <property type="project" value="TreeGrafter"/>
</dbReference>
<dbReference type="Pfam" id="PF13460">
    <property type="entry name" value="NAD_binding_10"/>
    <property type="match status" value="1"/>
</dbReference>
<evidence type="ECO:0000313" key="3">
    <source>
        <dbReference type="Proteomes" id="UP000320876"/>
    </source>
</evidence>
<evidence type="ECO:0000313" key="2">
    <source>
        <dbReference type="EMBL" id="TQJ05495.1"/>
    </source>
</evidence>
<comment type="caution">
    <text evidence="2">The sequence shown here is derived from an EMBL/GenBank/DDBJ whole genome shotgun (WGS) entry which is preliminary data.</text>
</comment>
<dbReference type="GO" id="GO:0004074">
    <property type="term" value="F:biliverdin reductase [NAD(P)H] activity"/>
    <property type="evidence" value="ECO:0007669"/>
    <property type="project" value="TreeGrafter"/>
</dbReference>
<organism evidence="2 3">
    <name type="scientific">Amycolatopsis cihanbeyliensis</name>
    <dbReference type="NCBI Taxonomy" id="1128664"/>
    <lineage>
        <taxon>Bacteria</taxon>
        <taxon>Bacillati</taxon>
        <taxon>Actinomycetota</taxon>
        <taxon>Actinomycetes</taxon>
        <taxon>Pseudonocardiales</taxon>
        <taxon>Pseudonocardiaceae</taxon>
        <taxon>Amycolatopsis</taxon>
    </lineage>
</organism>
<dbReference type="InterPro" id="IPR036291">
    <property type="entry name" value="NAD(P)-bd_dom_sf"/>
</dbReference>
<dbReference type="InterPro" id="IPR016040">
    <property type="entry name" value="NAD(P)-bd_dom"/>
</dbReference>
<accession>A0A542DR95</accession>
<protein>
    <submittedName>
        <fullName evidence="2">Putative NADH-flavin reductase</fullName>
    </submittedName>
</protein>
<dbReference type="PANTHER" id="PTHR43355">
    <property type="entry name" value="FLAVIN REDUCTASE (NADPH)"/>
    <property type="match status" value="1"/>
</dbReference>
<proteinExistence type="predicted"/>
<dbReference type="Proteomes" id="UP000320876">
    <property type="component" value="Unassembled WGS sequence"/>
</dbReference>
<dbReference type="AlphaFoldDB" id="A0A542DR95"/>
<dbReference type="EMBL" id="VFML01000001">
    <property type="protein sequence ID" value="TQJ05495.1"/>
    <property type="molecule type" value="Genomic_DNA"/>
</dbReference>
<gene>
    <name evidence="2" type="ORF">FB471_5329</name>
</gene>
<evidence type="ECO:0000259" key="1">
    <source>
        <dbReference type="Pfam" id="PF13460"/>
    </source>
</evidence>
<dbReference type="InterPro" id="IPR051606">
    <property type="entry name" value="Polyketide_Oxido-like"/>
</dbReference>
<dbReference type="SUPFAM" id="SSF51735">
    <property type="entry name" value="NAD(P)-binding Rossmann-fold domains"/>
    <property type="match status" value="1"/>
</dbReference>
<dbReference type="PANTHER" id="PTHR43355:SF2">
    <property type="entry name" value="FLAVIN REDUCTASE (NADPH)"/>
    <property type="match status" value="1"/>
</dbReference>
<name>A0A542DR95_AMYCI</name>
<keyword evidence="3" id="KW-1185">Reference proteome</keyword>
<feature type="domain" description="NAD(P)-binding" evidence="1">
    <location>
        <begin position="2"/>
        <end position="173"/>
    </location>
</feature>
<dbReference type="Gene3D" id="3.40.50.720">
    <property type="entry name" value="NAD(P)-binding Rossmann-like Domain"/>
    <property type="match status" value="1"/>
</dbReference>